<dbReference type="AlphaFoldDB" id="A0AAV8UKL0"/>
<dbReference type="Proteomes" id="UP001157974">
    <property type="component" value="Unassembled WGS sequence"/>
</dbReference>
<protein>
    <submittedName>
        <fullName evidence="1">Uncharacterized protein</fullName>
    </submittedName>
</protein>
<gene>
    <name evidence="1" type="ORF">NDN08_004052</name>
</gene>
<sequence>MGNAVCVILRVLEEIAFTAETRNKTLLNRTALPTKVKRVSGNKLTCAKATFKKSRKRVSFSDEVEVVYFRQTYPATRDLEPTASWSQGVCSVETRPKSQARIAVNRGQAPRRKSSKGLKMKGSQFFQSWHPAGNVRNSGIAC</sequence>
<accession>A0AAV8UKL0</accession>
<evidence type="ECO:0000313" key="2">
    <source>
        <dbReference type="Proteomes" id="UP001157974"/>
    </source>
</evidence>
<comment type="caution">
    <text evidence="1">The sequence shown here is derived from an EMBL/GenBank/DDBJ whole genome shotgun (WGS) entry which is preliminary data.</text>
</comment>
<name>A0AAV8UKL0_9RHOD</name>
<reference evidence="1 2" key="1">
    <citation type="journal article" date="2023" name="Nat. Commun.">
        <title>Origin of minicircular mitochondrial genomes in red algae.</title>
        <authorList>
            <person name="Lee Y."/>
            <person name="Cho C.H."/>
            <person name="Lee Y.M."/>
            <person name="Park S.I."/>
            <person name="Yang J.H."/>
            <person name="West J.A."/>
            <person name="Bhattacharya D."/>
            <person name="Yoon H.S."/>
        </authorList>
    </citation>
    <scope>NUCLEOTIDE SEQUENCE [LARGE SCALE GENOMIC DNA]</scope>
    <source>
        <strain evidence="1 2">CCMP1338</strain>
        <tissue evidence="1">Whole cell</tissue>
    </source>
</reference>
<organism evidence="1 2">
    <name type="scientific">Rhodosorus marinus</name>
    <dbReference type="NCBI Taxonomy" id="101924"/>
    <lineage>
        <taxon>Eukaryota</taxon>
        <taxon>Rhodophyta</taxon>
        <taxon>Stylonematophyceae</taxon>
        <taxon>Stylonematales</taxon>
        <taxon>Stylonemataceae</taxon>
        <taxon>Rhodosorus</taxon>
    </lineage>
</organism>
<dbReference type="EMBL" id="JAMWBK010000010">
    <property type="protein sequence ID" value="KAJ8901847.1"/>
    <property type="molecule type" value="Genomic_DNA"/>
</dbReference>
<evidence type="ECO:0000313" key="1">
    <source>
        <dbReference type="EMBL" id="KAJ8901847.1"/>
    </source>
</evidence>
<proteinExistence type="predicted"/>
<keyword evidence="2" id="KW-1185">Reference proteome</keyword>